<gene>
    <name evidence="1" type="ORF">ADK75_04800</name>
</gene>
<comment type="caution">
    <text evidence="1">The sequence shown here is derived from an EMBL/GenBank/DDBJ whole genome shotgun (WGS) entry which is preliminary data.</text>
</comment>
<sequence length="120" mass="12851">MEFLPEGFARVPWHDAASHVFPYAARVGGRWLVLRLNGFPDHPLYTLFADARPVADVEDPPEAWGLHPRKALPALTAADRAAVLSLMAGLGPYGAEAGSPCDGDYCGCAAWDDTFAAVRA</sequence>
<dbReference type="AlphaFoldDB" id="A0A0L8N3T5"/>
<accession>A0A0L8N3T5</accession>
<reference evidence="2" key="1">
    <citation type="submission" date="2015-07" db="EMBL/GenBank/DDBJ databases">
        <authorList>
            <consortium name="Consortium for Microbial Forensics and Genomics (microFORGE)"/>
            <person name="Knight B.M."/>
            <person name="Roberts D.P."/>
            <person name="Lin D."/>
            <person name="Hari K."/>
            <person name="Fletcher J."/>
            <person name="Melcher U."/>
            <person name="Blagden T."/>
            <person name="Winegar R.A."/>
        </authorList>
    </citation>
    <scope>NUCLEOTIDE SEQUENCE [LARGE SCALE GENOMIC DNA]</scope>
    <source>
        <strain evidence="2">NRRL B-1447</strain>
    </source>
</reference>
<name>A0A0L8N3T5_STRVG</name>
<dbReference type="PATRIC" id="fig|1961.12.peg.1023"/>
<dbReference type="EMBL" id="LGUV01000013">
    <property type="protein sequence ID" value="KOG57339.1"/>
    <property type="molecule type" value="Genomic_DNA"/>
</dbReference>
<protein>
    <submittedName>
        <fullName evidence="1">Uncharacterized protein</fullName>
    </submittedName>
</protein>
<organism evidence="1 2">
    <name type="scientific">Streptomyces virginiae</name>
    <name type="common">Streptomyces cinnamonensis</name>
    <dbReference type="NCBI Taxonomy" id="1961"/>
    <lineage>
        <taxon>Bacteria</taxon>
        <taxon>Bacillati</taxon>
        <taxon>Actinomycetota</taxon>
        <taxon>Actinomycetes</taxon>
        <taxon>Kitasatosporales</taxon>
        <taxon>Streptomycetaceae</taxon>
        <taxon>Streptomyces</taxon>
    </lineage>
</organism>
<proteinExistence type="predicted"/>
<dbReference type="Proteomes" id="UP000037084">
    <property type="component" value="Unassembled WGS sequence"/>
</dbReference>
<evidence type="ECO:0000313" key="1">
    <source>
        <dbReference type="EMBL" id="KOG57339.1"/>
    </source>
</evidence>
<evidence type="ECO:0000313" key="2">
    <source>
        <dbReference type="Proteomes" id="UP000037084"/>
    </source>
</evidence>